<feature type="transmembrane region" description="Helical" evidence="1">
    <location>
        <begin position="6"/>
        <end position="23"/>
    </location>
</feature>
<dbReference type="InterPro" id="IPR000871">
    <property type="entry name" value="Beta-lactam_class-A"/>
</dbReference>
<evidence type="ECO:0000313" key="3">
    <source>
        <dbReference type="EMBL" id="BAY83915.1"/>
    </source>
</evidence>
<dbReference type="SUPFAM" id="SSF56601">
    <property type="entry name" value="beta-lactamase/transpeptidase-like"/>
    <property type="match status" value="1"/>
</dbReference>
<dbReference type="InterPro" id="IPR012338">
    <property type="entry name" value="Beta-lactam/transpept-like"/>
</dbReference>
<dbReference type="AlphaFoldDB" id="A0A1Z4LRP8"/>
<dbReference type="PANTHER" id="PTHR35333:SF5">
    <property type="entry name" value="CONSERVED LIPOPROTEIN LPQF-RELATED"/>
    <property type="match status" value="1"/>
</dbReference>
<dbReference type="OrthoDB" id="9775096at2"/>
<dbReference type="EMBL" id="AP018227">
    <property type="protein sequence ID" value="BAY83915.1"/>
    <property type="molecule type" value="Genomic_DNA"/>
</dbReference>
<organism evidence="3 4">
    <name type="scientific">Calothrix parasitica NIES-267</name>
    <dbReference type="NCBI Taxonomy" id="1973488"/>
    <lineage>
        <taxon>Bacteria</taxon>
        <taxon>Bacillati</taxon>
        <taxon>Cyanobacteriota</taxon>
        <taxon>Cyanophyceae</taxon>
        <taxon>Nostocales</taxon>
        <taxon>Calotrichaceae</taxon>
        <taxon>Calothrix</taxon>
    </lineage>
</organism>
<sequence length="419" mass="46324">MDFKQILTSLFLIKLLIIPWLIFHNYASAVLIKNIYLAQVNNSVKSMTPEAVLEKLFTSEDVKAEWFASTFLAAVPITQIEIIVSGTKNQLGSYEGVEQESNDYIVNFSQGSVATQIALNSDGQIVGLLLKPSLNINSLSDAIAEFEKLPGKVSFIVKEDSTIIADFNGKTTLAVGSAFKLAILKTLKQQIASGQKSWSDTVTLKNEDKSLPSGILQTWPENSQLTLQTLATLMISMSDNTATDILIKQIGRESIESISSNQNIPFITTRELYSLKASQNSKLLQRYRKGDVKQRREILAEIANQPLPDINDFITNPNALDIEWFYNAEELCELIEAVADLPLMSINPGIANPKDWERVAFKGGSEPGVINITTWLKGKNNKQYCVVATWNNSKAPVDEGKFATFYGGIISFLANNLSN</sequence>
<keyword evidence="1" id="KW-1133">Transmembrane helix</keyword>
<feature type="domain" description="Beta-lactamase class A catalytic" evidence="2">
    <location>
        <begin position="165"/>
        <end position="260"/>
    </location>
</feature>
<reference evidence="3 4" key="1">
    <citation type="submission" date="2017-06" db="EMBL/GenBank/DDBJ databases">
        <title>Genome sequencing of cyanobaciteial culture collection at National Institute for Environmental Studies (NIES).</title>
        <authorList>
            <person name="Hirose Y."/>
            <person name="Shimura Y."/>
            <person name="Fujisawa T."/>
            <person name="Nakamura Y."/>
            <person name="Kawachi M."/>
        </authorList>
    </citation>
    <scope>NUCLEOTIDE SEQUENCE [LARGE SCALE GENOMIC DNA]</scope>
    <source>
        <strain evidence="3 4">NIES-267</strain>
    </source>
</reference>
<keyword evidence="4" id="KW-1185">Reference proteome</keyword>
<dbReference type="Pfam" id="PF13354">
    <property type="entry name" value="Beta-lactamase2"/>
    <property type="match status" value="1"/>
</dbReference>
<proteinExistence type="predicted"/>
<dbReference type="PANTHER" id="PTHR35333">
    <property type="entry name" value="BETA-LACTAMASE"/>
    <property type="match status" value="1"/>
</dbReference>
<keyword evidence="1" id="KW-0812">Transmembrane</keyword>
<keyword evidence="1" id="KW-0472">Membrane</keyword>
<dbReference type="InterPro" id="IPR045155">
    <property type="entry name" value="Beta-lactam_cat"/>
</dbReference>
<protein>
    <submittedName>
        <fullName evidence="3">Putative beta lactamase-related protein</fullName>
    </submittedName>
</protein>
<dbReference type="GO" id="GO:0008800">
    <property type="term" value="F:beta-lactamase activity"/>
    <property type="evidence" value="ECO:0007669"/>
    <property type="project" value="InterPro"/>
</dbReference>
<accession>A0A1Z4LRP8</accession>
<name>A0A1Z4LRP8_9CYAN</name>
<dbReference type="GO" id="GO:0046677">
    <property type="term" value="P:response to antibiotic"/>
    <property type="evidence" value="ECO:0007669"/>
    <property type="project" value="InterPro"/>
</dbReference>
<evidence type="ECO:0000256" key="1">
    <source>
        <dbReference type="SAM" id="Phobius"/>
    </source>
</evidence>
<dbReference type="Proteomes" id="UP000218418">
    <property type="component" value="Chromosome"/>
</dbReference>
<dbReference type="GO" id="GO:0030655">
    <property type="term" value="P:beta-lactam antibiotic catabolic process"/>
    <property type="evidence" value="ECO:0007669"/>
    <property type="project" value="InterPro"/>
</dbReference>
<evidence type="ECO:0000313" key="4">
    <source>
        <dbReference type="Proteomes" id="UP000218418"/>
    </source>
</evidence>
<dbReference type="Gene3D" id="3.40.710.10">
    <property type="entry name" value="DD-peptidase/beta-lactamase superfamily"/>
    <property type="match status" value="1"/>
</dbReference>
<gene>
    <name evidence="3" type="ORF">NIES267_34090</name>
</gene>
<evidence type="ECO:0000259" key="2">
    <source>
        <dbReference type="Pfam" id="PF13354"/>
    </source>
</evidence>